<dbReference type="InterPro" id="IPR033985">
    <property type="entry name" value="SusD-like_N"/>
</dbReference>
<dbReference type="Proteomes" id="UP001217776">
    <property type="component" value="Unassembled WGS sequence"/>
</dbReference>
<dbReference type="GeneID" id="60927534"/>
<dbReference type="EMBL" id="WCRY01000004">
    <property type="protein sequence ID" value="KAB4484941.1"/>
    <property type="molecule type" value="Genomic_DNA"/>
</dbReference>
<dbReference type="OMA" id="IERWNDV"/>
<dbReference type="RefSeq" id="WP_011107856.1">
    <property type="nucleotide sequence ID" value="NZ_BAABXH010000001.1"/>
</dbReference>
<dbReference type="EMBL" id="JAQNVG010000091">
    <property type="protein sequence ID" value="MDC2239338.1"/>
    <property type="molecule type" value="Genomic_DNA"/>
</dbReference>
<dbReference type="Gene3D" id="1.25.40.390">
    <property type="match status" value="1"/>
</dbReference>
<reference evidence="13 14" key="1">
    <citation type="journal article" date="2019" name="Nat. Med.">
        <title>A library of human gut bacterial isolates paired with longitudinal multiomics data enables mechanistic microbiome research.</title>
        <authorList>
            <person name="Poyet M."/>
            <person name="Groussin M."/>
            <person name="Gibbons S.M."/>
            <person name="Avila-Pacheco J."/>
            <person name="Jiang X."/>
            <person name="Kearney S.M."/>
            <person name="Perrotta A.R."/>
            <person name="Berdy B."/>
            <person name="Zhao S."/>
            <person name="Lieberman T.D."/>
            <person name="Swanson P.K."/>
            <person name="Smith M."/>
            <person name="Roesemann S."/>
            <person name="Alexander J.E."/>
            <person name="Rich S.A."/>
            <person name="Livny J."/>
            <person name="Vlamakis H."/>
            <person name="Clish C."/>
            <person name="Bullock K."/>
            <person name="Deik A."/>
            <person name="Scott J."/>
            <person name="Pierce K.A."/>
            <person name="Xavier R.J."/>
            <person name="Alm E.J."/>
        </authorList>
    </citation>
    <scope>NUCLEOTIDE SEQUENCE [LARGE SCALE GENOMIC DNA]</scope>
    <source>
        <strain evidence="9 13">BIOML-A162</strain>
        <strain evidence="8 14">BIOML-A188</strain>
    </source>
</reference>
<dbReference type="Proteomes" id="UP001162960">
    <property type="component" value="Chromosome"/>
</dbReference>
<proteinExistence type="inferred from homology"/>
<evidence type="ECO:0000259" key="6">
    <source>
        <dbReference type="Pfam" id="PF07980"/>
    </source>
</evidence>
<dbReference type="PROSITE" id="PS51257">
    <property type="entry name" value="PROKAR_LIPOPROTEIN"/>
    <property type="match status" value="1"/>
</dbReference>
<keyword evidence="3" id="KW-0732">Signal</keyword>
<evidence type="ECO:0000256" key="1">
    <source>
        <dbReference type="ARBA" id="ARBA00004442"/>
    </source>
</evidence>
<dbReference type="InterPro" id="IPR011990">
    <property type="entry name" value="TPR-like_helical_dom_sf"/>
</dbReference>
<reference evidence="12" key="3">
    <citation type="submission" date="2021-06" db="EMBL/GenBank/DDBJ databases">
        <title>Interrogation of the integrated mobile genetic elements in gut-associated Bacteroides with a consensus prediction approach.</title>
        <authorList>
            <person name="Campbell D.E."/>
            <person name="Leigh J.R."/>
            <person name="Kim T."/>
            <person name="England W."/>
            <person name="Whitaker R.J."/>
            <person name="Degnan P.H."/>
        </authorList>
    </citation>
    <scope>NUCLEOTIDE SEQUENCE</scope>
    <source>
        <strain evidence="12">VPI-3443</strain>
    </source>
</reference>
<evidence type="ECO:0000256" key="5">
    <source>
        <dbReference type="ARBA" id="ARBA00023237"/>
    </source>
</evidence>
<dbReference type="Proteomes" id="UP000440614">
    <property type="component" value="Unassembled WGS sequence"/>
</dbReference>
<dbReference type="SMR" id="A0A139KPP2"/>
<reference evidence="11" key="4">
    <citation type="submission" date="2022-10" db="EMBL/GenBank/DDBJ databases">
        <title>Human gut microbiome strain richness.</title>
        <authorList>
            <person name="Chen-Liaw A."/>
        </authorList>
    </citation>
    <scope>NUCLEOTIDE SEQUENCE</scope>
    <source>
        <strain evidence="11">1001283st1_A3_1001283B150304_161114</strain>
    </source>
</reference>
<evidence type="ECO:0000313" key="14">
    <source>
        <dbReference type="Proteomes" id="UP000440614"/>
    </source>
</evidence>
<comment type="subcellular location">
    <subcellularLocation>
        <location evidence="1">Cell outer membrane</location>
    </subcellularLocation>
</comment>
<evidence type="ECO:0000313" key="10">
    <source>
        <dbReference type="EMBL" id="MBS5411321.1"/>
    </source>
</evidence>
<dbReference type="AlphaFoldDB" id="A0A139KPP2"/>
<evidence type="ECO:0000313" key="12">
    <source>
        <dbReference type="EMBL" id="UYU91686.1"/>
    </source>
</evidence>
<dbReference type="InterPro" id="IPR012944">
    <property type="entry name" value="SusD_RagB_dom"/>
</dbReference>
<dbReference type="Proteomes" id="UP000782901">
    <property type="component" value="Unassembled WGS sequence"/>
</dbReference>
<sequence>MIKKIYFIMVVIGSILLSSCDSYLDIQPVGQVIPTTLTEYRALLTTAYGLKLIDKSVTEFRTDIAMVTDNSNSQNFYSEIEKWNDMSPKDGTREFGWAVYYSVIYYANAIIANKDNIKEGSQEDIDQLVGEAYLLRGYMHFILANLYGQPYTKEGAPETKSIPIKWDLDLEVVLPRNTVKEVYTAILSDIESARGLMHQKEWEAVYAYRFSTLSVDAMESRVRLYMGNWKEAYDAAERILVQKSTLEDLNDPEAKLPNNYTSAEMITAYEFFNDDVTSASILIPAFMEKYDANKDLRRNKYYSLSGDKYISKKSGKAEHNCTFRTGEIYLNAAEAAAQMNKLPEARTRLLQLMEKRYTPEGYAEKKKAVDAMNQADLIKEILEERALELAFEGHRWFDLRRTTRPRIEKVLNGQAYLLEQDDSRYTLRIPQSAIAANPGLLN</sequence>
<dbReference type="EMBL" id="CP083685">
    <property type="protein sequence ID" value="UYU91686.1"/>
    <property type="molecule type" value="Genomic_DNA"/>
</dbReference>
<dbReference type="SUPFAM" id="SSF48452">
    <property type="entry name" value="TPR-like"/>
    <property type="match status" value="1"/>
</dbReference>
<evidence type="ECO:0000313" key="13">
    <source>
        <dbReference type="Proteomes" id="UP000436858"/>
    </source>
</evidence>
<accession>A0A139KPP2</accession>
<evidence type="ECO:0000313" key="11">
    <source>
        <dbReference type="EMBL" id="MDC2239338.1"/>
    </source>
</evidence>
<feature type="domain" description="RagB/SusD" evidence="6">
    <location>
        <begin position="300"/>
        <end position="438"/>
    </location>
</feature>
<evidence type="ECO:0000313" key="9">
    <source>
        <dbReference type="EMBL" id="KAB4484941.1"/>
    </source>
</evidence>
<dbReference type="Pfam" id="PF14322">
    <property type="entry name" value="SusD-like_3"/>
    <property type="match status" value="1"/>
</dbReference>
<organism evidence="9 13">
    <name type="scientific">Bacteroides thetaiotaomicron</name>
    <dbReference type="NCBI Taxonomy" id="818"/>
    <lineage>
        <taxon>Bacteria</taxon>
        <taxon>Pseudomonadati</taxon>
        <taxon>Bacteroidota</taxon>
        <taxon>Bacteroidia</taxon>
        <taxon>Bacteroidales</taxon>
        <taxon>Bacteroidaceae</taxon>
        <taxon>Bacteroides</taxon>
    </lineage>
</organism>
<comment type="similarity">
    <text evidence="2">Belongs to the SusD family.</text>
</comment>
<dbReference type="EMBL" id="JAGZEE010000015">
    <property type="protein sequence ID" value="MBS5411321.1"/>
    <property type="molecule type" value="Genomic_DNA"/>
</dbReference>
<name>A0A139KPP2_BACT4</name>
<gene>
    <name evidence="9" type="ORF">GAN91_05380</name>
    <name evidence="8" type="ORF">GAO51_18940</name>
    <name evidence="10" type="ORF">KHY35_11535</name>
    <name evidence="12" type="ORF">KQP74_03350</name>
    <name evidence="11" type="ORF">PO127_26700</name>
</gene>
<reference evidence="10" key="2">
    <citation type="submission" date="2021-02" db="EMBL/GenBank/DDBJ databases">
        <title>Infant gut strain persistence is associated with maternal origin, phylogeny, and functional potential including surface adhesion and iron acquisition.</title>
        <authorList>
            <person name="Lou Y.C."/>
        </authorList>
    </citation>
    <scope>NUCLEOTIDE SEQUENCE</scope>
    <source>
        <strain evidence="10">L3_082_243G1_dasL3_082_243G1_maxbin2.maxbin.015s ta_sub</strain>
    </source>
</reference>
<dbReference type="Proteomes" id="UP000436858">
    <property type="component" value="Unassembled WGS sequence"/>
</dbReference>
<feature type="domain" description="SusD-like N-terminal" evidence="7">
    <location>
        <begin position="39"/>
        <end position="224"/>
    </location>
</feature>
<keyword evidence="4" id="KW-0472">Membrane</keyword>
<dbReference type="DNASU" id="1076077"/>
<dbReference type="EMBL" id="WCSY01000020">
    <property type="protein sequence ID" value="KAB4308758.1"/>
    <property type="molecule type" value="Genomic_DNA"/>
</dbReference>
<dbReference type="Pfam" id="PF07980">
    <property type="entry name" value="SusD_RagB"/>
    <property type="match status" value="1"/>
</dbReference>
<evidence type="ECO:0000256" key="4">
    <source>
        <dbReference type="ARBA" id="ARBA00023136"/>
    </source>
</evidence>
<protein>
    <submittedName>
        <fullName evidence="9">RagB/SusD family nutrient uptake outer membrane protein</fullName>
    </submittedName>
</protein>
<evidence type="ECO:0000256" key="3">
    <source>
        <dbReference type="ARBA" id="ARBA00022729"/>
    </source>
</evidence>
<keyword evidence="5" id="KW-0998">Cell outer membrane</keyword>
<evidence type="ECO:0000256" key="2">
    <source>
        <dbReference type="ARBA" id="ARBA00006275"/>
    </source>
</evidence>
<dbReference type="GO" id="GO:0009279">
    <property type="term" value="C:cell outer membrane"/>
    <property type="evidence" value="ECO:0007669"/>
    <property type="project" value="UniProtKB-SubCell"/>
</dbReference>
<evidence type="ECO:0000259" key="7">
    <source>
        <dbReference type="Pfam" id="PF14322"/>
    </source>
</evidence>
<evidence type="ECO:0000313" key="8">
    <source>
        <dbReference type="EMBL" id="KAB4308758.1"/>
    </source>
</evidence>